<name>A0A6C0H835_9ZZZZ</name>
<organism evidence="1">
    <name type="scientific">viral metagenome</name>
    <dbReference type="NCBI Taxonomy" id="1070528"/>
    <lineage>
        <taxon>unclassified sequences</taxon>
        <taxon>metagenomes</taxon>
        <taxon>organismal metagenomes</taxon>
    </lineage>
</organism>
<dbReference type="AlphaFoldDB" id="A0A6C0H835"/>
<protein>
    <submittedName>
        <fullName evidence="1">Uncharacterized protein</fullName>
    </submittedName>
</protein>
<evidence type="ECO:0000313" key="1">
    <source>
        <dbReference type="EMBL" id="QHT76718.1"/>
    </source>
</evidence>
<proteinExistence type="predicted"/>
<reference evidence="1" key="1">
    <citation type="journal article" date="2020" name="Nature">
        <title>Giant virus diversity and host interactions through global metagenomics.</title>
        <authorList>
            <person name="Schulz F."/>
            <person name="Roux S."/>
            <person name="Paez-Espino D."/>
            <person name="Jungbluth S."/>
            <person name="Walsh D.A."/>
            <person name="Denef V.J."/>
            <person name="McMahon K.D."/>
            <person name="Konstantinidis K.T."/>
            <person name="Eloe-Fadrosh E.A."/>
            <person name="Kyrpides N.C."/>
            <person name="Woyke T."/>
        </authorList>
    </citation>
    <scope>NUCLEOTIDE SEQUENCE</scope>
    <source>
        <strain evidence="1">GVMAG-M-3300023179-82</strain>
    </source>
</reference>
<dbReference type="EMBL" id="MN739900">
    <property type="protein sequence ID" value="QHT76718.1"/>
    <property type="molecule type" value="Genomic_DNA"/>
</dbReference>
<accession>A0A6C0H835</accession>
<sequence>MIHLKQYLNTQVKLFNIFIKKYIQFKCFKLLFSEELKQIKLNYVSFQNILIYDLKNYFGIV</sequence>